<dbReference type="PANTHER" id="PTHR38657">
    <property type="entry name" value="SLR1343 PROTEIN"/>
    <property type="match status" value="1"/>
</dbReference>
<dbReference type="EMBL" id="CP069213">
    <property type="protein sequence ID" value="QRH00782.1"/>
    <property type="molecule type" value="Genomic_DNA"/>
</dbReference>
<accession>A0ABX7G0E7</accession>
<evidence type="ECO:0000313" key="1">
    <source>
        <dbReference type="EMBL" id="QRH00782.1"/>
    </source>
</evidence>
<dbReference type="PANTHER" id="PTHR38657:SF1">
    <property type="entry name" value="SLR1343 PROTEIN"/>
    <property type="match status" value="1"/>
</dbReference>
<dbReference type="Gene3D" id="1.10.579.10">
    <property type="entry name" value="DNA Cyclobutane Dipyrimidine Photolyase, subunit A, domain 3"/>
    <property type="match status" value="1"/>
</dbReference>
<reference evidence="1 2" key="1">
    <citation type="journal article" date="2012" name="Antonie Van Leeuwenhoek">
        <title>Shewanella litorisediminis sp. nov., a gammaproteobacterium isolated from a tidal flat sediment.</title>
        <authorList>
            <person name="Lee M.H."/>
            <person name="Yoon J.H."/>
        </authorList>
    </citation>
    <scope>NUCLEOTIDE SEQUENCE [LARGE SCALE GENOMIC DNA]</scope>
    <source>
        <strain evidence="1 2">SMK1-12</strain>
    </source>
</reference>
<name>A0ABX7G0E7_9GAMM</name>
<dbReference type="Gene3D" id="3.40.50.620">
    <property type="entry name" value="HUPs"/>
    <property type="match status" value="1"/>
</dbReference>
<dbReference type="SUPFAM" id="SSF48173">
    <property type="entry name" value="Cryptochrome/photolyase FAD-binding domain"/>
    <property type="match status" value="1"/>
</dbReference>
<organism evidence="1 2">
    <name type="scientific">Shewanella litorisediminis</name>
    <dbReference type="NCBI Taxonomy" id="1173586"/>
    <lineage>
        <taxon>Bacteria</taxon>
        <taxon>Pseudomonadati</taxon>
        <taxon>Pseudomonadota</taxon>
        <taxon>Gammaproteobacteria</taxon>
        <taxon>Alteromonadales</taxon>
        <taxon>Shewanellaceae</taxon>
        <taxon>Shewanella</taxon>
    </lineage>
</organism>
<dbReference type="InterPro" id="IPR014729">
    <property type="entry name" value="Rossmann-like_a/b/a_fold"/>
</dbReference>
<dbReference type="InterPro" id="IPR036134">
    <property type="entry name" value="Crypto/Photolyase_FAD-like_sf"/>
</dbReference>
<protein>
    <submittedName>
        <fullName evidence="1">Cryptochrome/photolyase family protein</fullName>
    </submittedName>
</protein>
<sequence>MLPQSPKGHFQYHTLRLILGDQLSSLHSWFSQRDDGVLYLIAELKQENSYVTHHIQKVCAFFAAMADFAKCLKAAGHEVLHLTLDDTAEFADLPGLLTHVLQLTGASRFEYQRPDEYRLLSQLGAFDVPGVQIALVDSEHFLLPFDEIDTHFPKGKHILMESFYRRMRKRFNILMDGAKPMGGQWNFDASNRNKLKAGDMAGLPQPLLFANDISEIVSRLQRHGIVTIGHLEPGEKQTLKNAGEASASGDLFAPLTQPDPELESDIDSASQTTKNTLLWPINREQSLALLDHFCRYCLPLFGRFQDAMTAKHPSAWSLYHSRLSFSINSKLLHPAEVIDAAISTYEASCVHGASGAVDMAQVEGFIRQILGWREYVRGVYWANMPDYAGLNALGAQNRLPGYFWHGNTRMNCMRHAIGQSLDYAYAHHIQRLMITGNFCLLTDIAPKQVDDWYLGIYVDAIEWVEMPNTRGMALFADGGIVGTKPYAASGAYINKMSDYCQSCHYDIKAKSGPGSCPFNSLYWRFMNKHAERLSANHRIGMIFSSWYKMEEAQRDAILTTAEQYIADLECL</sequence>
<dbReference type="Proteomes" id="UP000596252">
    <property type="component" value="Chromosome"/>
</dbReference>
<keyword evidence="2" id="KW-1185">Reference proteome</keyword>
<evidence type="ECO:0000313" key="2">
    <source>
        <dbReference type="Proteomes" id="UP000596252"/>
    </source>
</evidence>
<dbReference type="Pfam" id="PF04244">
    <property type="entry name" value="DPRP"/>
    <property type="match status" value="1"/>
</dbReference>
<dbReference type="Gene3D" id="1.25.40.80">
    <property type="match status" value="2"/>
</dbReference>
<dbReference type="Gene3D" id="1.10.10.1710">
    <property type="entry name" value="Deoxyribodipyrimidine photolyase-related"/>
    <property type="match status" value="1"/>
</dbReference>
<dbReference type="RefSeq" id="WP_203324490.1">
    <property type="nucleotide sequence ID" value="NZ_CP069213.1"/>
</dbReference>
<gene>
    <name evidence="1" type="ORF">JQC75_12955</name>
</gene>
<dbReference type="InterPro" id="IPR052551">
    <property type="entry name" value="UV-DNA_repair_photolyase"/>
</dbReference>
<dbReference type="InterPro" id="IPR007357">
    <property type="entry name" value="PhrB-like"/>
</dbReference>
<proteinExistence type="predicted"/>